<dbReference type="AlphaFoldDB" id="A0A1W6ZW96"/>
<dbReference type="CDD" id="cd03809">
    <property type="entry name" value="GT4_MtfB-like"/>
    <property type="match status" value="1"/>
</dbReference>
<evidence type="ECO:0000313" key="4">
    <source>
        <dbReference type="Proteomes" id="UP000194137"/>
    </source>
</evidence>
<dbReference type="PANTHER" id="PTHR46401">
    <property type="entry name" value="GLYCOSYLTRANSFERASE WBBK-RELATED"/>
    <property type="match status" value="1"/>
</dbReference>
<dbReference type="Gene3D" id="3.40.50.2000">
    <property type="entry name" value="Glycogen Phosphorylase B"/>
    <property type="match status" value="1"/>
</dbReference>
<feature type="domain" description="Glycosyl transferase family 1" evidence="2">
    <location>
        <begin position="197"/>
        <end position="344"/>
    </location>
</feature>
<dbReference type="Proteomes" id="UP000194137">
    <property type="component" value="Chromosome"/>
</dbReference>
<dbReference type="EMBL" id="CP021112">
    <property type="protein sequence ID" value="ARQ01573.1"/>
    <property type="molecule type" value="Genomic_DNA"/>
</dbReference>
<accession>A0A1W6ZW96</accession>
<reference evidence="3 4" key="1">
    <citation type="submission" date="2017-05" db="EMBL/GenBank/DDBJ databases">
        <title>Full genome sequence of Pseudorhodoplanes sinuspersici.</title>
        <authorList>
            <person name="Dastgheib S.M.M."/>
            <person name="Shavandi M."/>
            <person name="Tirandaz H."/>
        </authorList>
    </citation>
    <scope>NUCLEOTIDE SEQUENCE [LARGE SCALE GENOMIC DNA]</scope>
    <source>
        <strain evidence="3 4">RIPI110</strain>
    </source>
</reference>
<dbReference type="STRING" id="1235591.CAK95_22530"/>
<evidence type="ECO:0000259" key="2">
    <source>
        <dbReference type="Pfam" id="PF00534"/>
    </source>
</evidence>
<dbReference type="KEGG" id="psin:CAK95_22530"/>
<proteinExistence type="predicted"/>
<name>A0A1W6ZW96_9HYPH</name>
<dbReference type="InterPro" id="IPR001296">
    <property type="entry name" value="Glyco_trans_1"/>
</dbReference>
<keyword evidence="4" id="KW-1185">Reference proteome</keyword>
<dbReference type="PANTHER" id="PTHR46401:SF2">
    <property type="entry name" value="GLYCOSYLTRANSFERASE WBBK-RELATED"/>
    <property type="match status" value="1"/>
</dbReference>
<evidence type="ECO:0000256" key="1">
    <source>
        <dbReference type="ARBA" id="ARBA00022679"/>
    </source>
</evidence>
<keyword evidence="1" id="KW-0808">Transferase</keyword>
<protein>
    <recommendedName>
        <fullName evidence="2">Glycosyl transferase family 1 domain-containing protein</fullName>
    </recommendedName>
</protein>
<dbReference type="SUPFAM" id="SSF53756">
    <property type="entry name" value="UDP-Glycosyltransferase/glycogen phosphorylase"/>
    <property type="match status" value="1"/>
</dbReference>
<dbReference type="GO" id="GO:0016757">
    <property type="term" value="F:glycosyltransferase activity"/>
    <property type="evidence" value="ECO:0007669"/>
    <property type="project" value="InterPro"/>
</dbReference>
<sequence>MDRRMPAATPDIVINGRFLTQLTAGVQRFAIETVRAMDKVLDEPAYAALKGHVELQAPKSARDFPLKNIRLNRSGLTSGYLWEQIEFPLRTIGKLQLNLCMLGPVLKRRQVLVIHDTSTKAMPEAFSKAFVAAYDFIIPNAARMADLVVSVSDFSRREMQKYYGLDPKKIPICYEGSDHILRHTPDNTILDKLNLKPGQYFLGVGIYALNKNLNGTLAALKKSGLKGVPLVATGKRRLDVHNKLATVNDENLVDTGHITDNELRALYDNALATVYPSTYEGFGLPPLEAMQCGCPAIVSDHDVLVEIGGDATLRCGVNDVDSLAAAMKAVYSDPVLREKLKADGLKHAQLYTWDKTARILLDLCRQVGARRT</sequence>
<evidence type="ECO:0000313" key="3">
    <source>
        <dbReference type="EMBL" id="ARQ01573.1"/>
    </source>
</evidence>
<dbReference type="GO" id="GO:0009103">
    <property type="term" value="P:lipopolysaccharide biosynthetic process"/>
    <property type="evidence" value="ECO:0007669"/>
    <property type="project" value="TreeGrafter"/>
</dbReference>
<gene>
    <name evidence="3" type="ORF">CAK95_22530</name>
</gene>
<dbReference type="Pfam" id="PF00534">
    <property type="entry name" value="Glycos_transf_1"/>
    <property type="match status" value="1"/>
</dbReference>
<organism evidence="3 4">
    <name type="scientific">Pseudorhodoplanes sinuspersici</name>
    <dbReference type="NCBI Taxonomy" id="1235591"/>
    <lineage>
        <taxon>Bacteria</taxon>
        <taxon>Pseudomonadati</taxon>
        <taxon>Pseudomonadota</taxon>
        <taxon>Alphaproteobacteria</taxon>
        <taxon>Hyphomicrobiales</taxon>
        <taxon>Pseudorhodoplanes</taxon>
    </lineage>
</organism>